<keyword evidence="4 9" id="KW-0812">Transmembrane</keyword>
<gene>
    <name evidence="10" type="ORF">H9Q79_17610</name>
</gene>
<dbReference type="RefSeq" id="WP_118644640.1">
    <property type="nucleotide sequence ID" value="NZ_CP060635.1"/>
</dbReference>
<dbReference type="EMBL" id="CP060635">
    <property type="protein sequence ID" value="QNM08639.1"/>
    <property type="molecule type" value="Genomic_DNA"/>
</dbReference>
<dbReference type="Pfam" id="PF02653">
    <property type="entry name" value="BPD_transp_2"/>
    <property type="match status" value="1"/>
</dbReference>
<evidence type="ECO:0000256" key="9">
    <source>
        <dbReference type="SAM" id="Phobius"/>
    </source>
</evidence>
<evidence type="ECO:0000256" key="7">
    <source>
        <dbReference type="ARBA" id="ARBA00023136"/>
    </source>
</evidence>
<dbReference type="InterPro" id="IPR001851">
    <property type="entry name" value="ABC_transp_permease"/>
</dbReference>
<dbReference type="KEGG" id="whj:H9Q79_17610"/>
<dbReference type="AlphaFoldDB" id="A0A7G9GCV7"/>
<evidence type="ECO:0000313" key="10">
    <source>
        <dbReference type="EMBL" id="QNM08639.1"/>
    </source>
</evidence>
<keyword evidence="2" id="KW-0813">Transport</keyword>
<sequence>MYLTLLISGLVIGSIYGLIALGYSMIYKSSGLLSFVQGDIMTLGAFLGLTFYSYLGLPFVVSLLLTVLCAVAFGFALEKGVIRPLLNKNVMAVYIVLATIAISYIVQNGSMVAWGSITLNFPSIFGVSTIRIGNINVQPEAIMCIAVGFVCMLLLHFYMTKTRLGTSMRAASMDAMAAESCGIDVSLSTGLSWGLSAGLAAIAGILIGPIYGVYTTLGATIGRKGFSSAVIGGYGNMYGAILGGIILGLVETFSASLISSTYKNLIAYCLLLIFLLVKPTGIFNEKAVQS</sequence>
<comment type="similarity">
    <text evidence="8">Belongs to the binding-protein-dependent transport system permease family. LivHM subfamily.</text>
</comment>
<feature type="transmembrane region" description="Helical" evidence="9">
    <location>
        <begin position="193"/>
        <end position="217"/>
    </location>
</feature>
<dbReference type="PANTHER" id="PTHR11795">
    <property type="entry name" value="BRANCHED-CHAIN AMINO ACID TRANSPORT SYSTEM PERMEASE PROTEIN LIVH"/>
    <property type="match status" value="1"/>
</dbReference>
<feature type="transmembrane region" description="Helical" evidence="9">
    <location>
        <begin position="6"/>
        <end position="25"/>
    </location>
</feature>
<feature type="transmembrane region" description="Helical" evidence="9">
    <location>
        <begin position="89"/>
        <end position="106"/>
    </location>
</feature>
<evidence type="ECO:0000256" key="2">
    <source>
        <dbReference type="ARBA" id="ARBA00022448"/>
    </source>
</evidence>
<feature type="transmembrane region" description="Helical" evidence="9">
    <location>
        <begin position="142"/>
        <end position="159"/>
    </location>
</feature>
<keyword evidence="3" id="KW-1003">Cell membrane</keyword>
<dbReference type="GO" id="GO:0005886">
    <property type="term" value="C:plasma membrane"/>
    <property type="evidence" value="ECO:0007669"/>
    <property type="project" value="UniProtKB-SubCell"/>
</dbReference>
<comment type="subcellular location">
    <subcellularLocation>
        <location evidence="1">Cell membrane</location>
        <topology evidence="1">Multi-pass membrane protein</topology>
    </subcellularLocation>
</comment>
<dbReference type="Proteomes" id="UP000515860">
    <property type="component" value="Chromosome"/>
</dbReference>
<evidence type="ECO:0000256" key="3">
    <source>
        <dbReference type="ARBA" id="ARBA00022475"/>
    </source>
</evidence>
<evidence type="ECO:0000256" key="5">
    <source>
        <dbReference type="ARBA" id="ARBA00022970"/>
    </source>
</evidence>
<keyword evidence="11" id="KW-1185">Reference proteome</keyword>
<accession>A0A7G9GCV7</accession>
<evidence type="ECO:0000256" key="6">
    <source>
        <dbReference type="ARBA" id="ARBA00022989"/>
    </source>
</evidence>
<name>A0A7G9GCV7_9FIRM</name>
<evidence type="ECO:0000256" key="4">
    <source>
        <dbReference type="ARBA" id="ARBA00022692"/>
    </source>
</evidence>
<dbReference type="GO" id="GO:0006865">
    <property type="term" value="P:amino acid transport"/>
    <property type="evidence" value="ECO:0007669"/>
    <property type="project" value="UniProtKB-KW"/>
</dbReference>
<reference evidence="10 11" key="1">
    <citation type="submission" date="2020-08" db="EMBL/GenBank/DDBJ databases">
        <authorList>
            <person name="Liu C."/>
            <person name="Sun Q."/>
        </authorList>
    </citation>
    <scope>NUCLEOTIDE SEQUENCE [LARGE SCALE GENOMIC DNA]</scope>
    <source>
        <strain evidence="10 11">NSJ-29</strain>
    </source>
</reference>
<organism evidence="10 11">
    <name type="scientific">Wansuia hejianensis</name>
    <dbReference type="NCBI Taxonomy" id="2763667"/>
    <lineage>
        <taxon>Bacteria</taxon>
        <taxon>Bacillati</taxon>
        <taxon>Bacillota</taxon>
        <taxon>Clostridia</taxon>
        <taxon>Lachnospirales</taxon>
        <taxon>Lachnospiraceae</taxon>
        <taxon>Wansuia</taxon>
    </lineage>
</organism>
<dbReference type="InterPro" id="IPR052157">
    <property type="entry name" value="BCAA_transport_permease"/>
</dbReference>
<dbReference type="CDD" id="cd06582">
    <property type="entry name" value="TM_PBP1_LivH_like"/>
    <property type="match status" value="1"/>
</dbReference>
<feature type="transmembrane region" description="Helical" evidence="9">
    <location>
        <begin position="265"/>
        <end position="283"/>
    </location>
</feature>
<dbReference type="GO" id="GO:0022857">
    <property type="term" value="F:transmembrane transporter activity"/>
    <property type="evidence" value="ECO:0007669"/>
    <property type="project" value="InterPro"/>
</dbReference>
<evidence type="ECO:0000256" key="8">
    <source>
        <dbReference type="ARBA" id="ARBA00037998"/>
    </source>
</evidence>
<protein>
    <submittedName>
        <fullName evidence="10">Branched-chain amino acid ABC transporter permease</fullName>
    </submittedName>
</protein>
<evidence type="ECO:0000313" key="11">
    <source>
        <dbReference type="Proteomes" id="UP000515860"/>
    </source>
</evidence>
<keyword evidence="7 9" id="KW-0472">Membrane</keyword>
<keyword evidence="5" id="KW-0029">Amino-acid transport</keyword>
<feature type="transmembrane region" description="Helical" evidence="9">
    <location>
        <begin position="112"/>
        <end position="130"/>
    </location>
</feature>
<proteinExistence type="inferred from homology"/>
<feature type="transmembrane region" description="Helical" evidence="9">
    <location>
        <begin position="238"/>
        <end position="259"/>
    </location>
</feature>
<feature type="transmembrane region" description="Helical" evidence="9">
    <location>
        <begin position="59"/>
        <end position="77"/>
    </location>
</feature>
<keyword evidence="6 9" id="KW-1133">Transmembrane helix</keyword>
<dbReference type="PANTHER" id="PTHR11795:SF451">
    <property type="entry name" value="ABC TRANSPORTER PERMEASE PROTEIN"/>
    <property type="match status" value="1"/>
</dbReference>
<evidence type="ECO:0000256" key="1">
    <source>
        <dbReference type="ARBA" id="ARBA00004651"/>
    </source>
</evidence>